<keyword evidence="1" id="KW-0812">Transmembrane</keyword>
<feature type="transmembrane region" description="Helical" evidence="1">
    <location>
        <begin position="12"/>
        <end position="30"/>
    </location>
</feature>
<accession>A0A8S5Q7G0</accession>
<dbReference type="EMBL" id="BK015590">
    <property type="protein sequence ID" value="DAE14661.1"/>
    <property type="molecule type" value="Genomic_DNA"/>
</dbReference>
<proteinExistence type="predicted"/>
<evidence type="ECO:0000256" key="1">
    <source>
        <dbReference type="SAM" id="Phobius"/>
    </source>
</evidence>
<feature type="transmembrane region" description="Helical" evidence="1">
    <location>
        <begin position="36"/>
        <end position="58"/>
    </location>
</feature>
<name>A0A8S5Q7G0_9CAUD</name>
<keyword evidence="1" id="KW-1133">Transmembrane helix</keyword>
<organism evidence="2">
    <name type="scientific">Myoviridae sp. ctAca11</name>
    <dbReference type="NCBI Taxonomy" id="2825043"/>
    <lineage>
        <taxon>Viruses</taxon>
        <taxon>Duplodnaviria</taxon>
        <taxon>Heunggongvirae</taxon>
        <taxon>Uroviricota</taxon>
        <taxon>Caudoviricetes</taxon>
    </lineage>
</organism>
<feature type="transmembrane region" description="Helical" evidence="1">
    <location>
        <begin position="65"/>
        <end position="85"/>
    </location>
</feature>
<reference evidence="2" key="1">
    <citation type="journal article" date="2021" name="Proc. Natl. Acad. Sci. U.S.A.">
        <title>A Catalog of Tens of Thousands of Viruses from Human Metagenomes Reveals Hidden Associations with Chronic Diseases.</title>
        <authorList>
            <person name="Tisza M.J."/>
            <person name="Buck C.B."/>
        </authorList>
    </citation>
    <scope>NUCLEOTIDE SEQUENCE</scope>
    <source>
        <strain evidence="2">CtAca11</strain>
    </source>
</reference>
<protein>
    <submittedName>
        <fullName evidence="2">Uncharacterized protein</fullName>
    </submittedName>
</protein>
<evidence type="ECO:0000313" key="2">
    <source>
        <dbReference type="EMBL" id="DAE14661.1"/>
    </source>
</evidence>
<feature type="transmembrane region" description="Helical" evidence="1">
    <location>
        <begin position="105"/>
        <end position="123"/>
    </location>
</feature>
<keyword evidence="1" id="KW-0472">Membrane</keyword>
<sequence>MSLIGFFKYIRYTLMAKIGVLIIPFCLFYLPSDVYLGTLSFMRFIVFLYCVLFAIKLFAIGVKDLIVPTGYLALAVYVQPFYNFWGIYKVGRDHALHLASWGHAYTLQYCGEAMIVLLILSYIEEVSRRR</sequence>